<comment type="similarity">
    <text evidence="2">Belongs to the heat shock protein 70 family.</text>
</comment>
<dbReference type="PRINTS" id="PR00301">
    <property type="entry name" value="HEATSHOCK70"/>
</dbReference>
<dbReference type="GO" id="GO:0005788">
    <property type="term" value="C:endoplasmic reticulum lumen"/>
    <property type="evidence" value="ECO:0007669"/>
    <property type="project" value="UniProtKB-SubCell"/>
</dbReference>
<dbReference type="Gene3D" id="2.60.34.10">
    <property type="entry name" value="Substrate Binding Domain Of DNAk, Chain A, domain 1"/>
    <property type="match status" value="1"/>
</dbReference>
<evidence type="ECO:0000313" key="11">
    <source>
        <dbReference type="Proteomes" id="UP001174909"/>
    </source>
</evidence>
<evidence type="ECO:0000313" key="10">
    <source>
        <dbReference type="EMBL" id="CAI8027670.1"/>
    </source>
</evidence>
<gene>
    <name evidence="10" type="ORF">GBAR_LOCUS15787</name>
</gene>
<feature type="region of interest" description="Disordered" evidence="9">
    <location>
        <begin position="513"/>
        <end position="668"/>
    </location>
</feature>
<keyword evidence="11" id="KW-1185">Reference proteome</keyword>
<feature type="compositionally biased region" description="Basic and acidic residues" evidence="9">
    <location>
        <begin position="537"/>
        <end position="550"/>
    </location>
</feature>
<dbReference type="FunFam" id="3.90.640.10:FF:000012">
    <property type="entry name" value="Hypoxia up-regulated protein 1"/>
    <property type="match status" value="1"/>
</dbReference>
<evidence type="ECO:0000256" key="5">
    <source>
        <dbReference type="ARBA" id="ARBA00022824"/>
    </source>
</evidence>
<evidence type="ECO:0000256" key="8">
    <source>
        <dbReference type="ARBA" id="ARBA00040503"/>
    </source>
</evidence>
<keyword evidence="4" id="KW-0547">Nucleotide-binding</keyword>
<dbReference type="FunFam" id="3.30.420.40:FF:000171">
    <property type="entry name" value="Heat shock 70 kDa protein 4"/>
    <property type="match status" value="1"/>
</dbReference>
<dbReference type="InterPro" id="IPR043129">
    <property type="entry name" value="ATPase_NBD"/>
</dbReference>
<name>A0AA35WV04_GEOBA</name>
<evidence type="ECO:0000256" key="3">
    <source>
        <dbReference type="ARBA" id="ARBA00022729"/>
    </source>
</evidence>
<organism evidence="10 11">
    <name type="scientific">Geodia barretti</name>
    <name type="common">Barrett's horny sponge</name>
    <dbReference type="NCBI Taxonomy" id="519541"/>
    <lineage>
        <taxon>Eukaryota</taxon>
        <taxon>Metazoa</taxon>
        <taxon>Porifera</taxon>
        <taxon>Demospongiae</taxon>
        <taxon>Heteroscleromorpha</taxon>
        <taxon>Tetractinellida</taxon>
        <taxon>Astrophorina</taxon>
        <taxon>Geodiidae</taxon>
        <taxon>Geodia</taxon>
    </lineage>
</organism>
<comment type="caution">
    <text evidence="10">The sequence shown here is derived from an EMBL/GenBank/DDBJ whole genome shotgun (WGS) entry which is preliminary data.</text>
</comment>
<dbReference type="GO" id="GO:0140662">
    <property type="term" value="F:ATP-dependent protein folding chaperone"/>
    <property type="evidence" value="ECO:0007669"/>
    <property type="project" value="InterPro"/>
</dbReference>
<dbReference type="GO" id="GO:0005524">
    <property type="term" value="F:ATP binding"/>
    <property type="evidence" value="ECO:0007669"/>
    <property type="project" value="UniProtKB-KW"/>
</dbReference>
<keyword evidence="3" id="KW-0732">Signal</keyword>
<evidence type="ECO:0000256" key="7">
    <source>
        <dbReference type="ARBA" id="ARBA00023186"/>
    </source>
</evidence>
<sequence length="766" mass="85096">MRDCFGDAALSTGVKYPKSAYWYLQLLLGQKFDSPLVTKYRQWFPYYDMRKDEERGTILFQHDSETAYSPEELVAMILNYTRIIAQDYAEQPIRDCVITVPVFYTQAQRRAMLYAANLVGLNVLQLMTDAAATALNYGLFRQASFNATPQYIMFYDVGALSTTASIIEYRKAQVKEGSVANTYPQLSVKGVGYDHLLGGLEIDIRLRDHLARSFEGMKKTQGSVFESPRAMGKLLKEAKRVKRVLSANTDFYAQVEGLLEDVDFKLKVTREELEAMCSDLYDRVQEPVRQALEAADMTMVEMDSVILMGGGTRVPRFQEALLKAVNKPDLGRSLNTDEAAALGAVYQAAGQTKLFRVKKFIVKDANVLPIVVSFEKRVSGEGEEGEEEEEEVVKVVKKTLFQRSNAYPQKKVLTFNRYSKDFPFSVYYSHLGFLSDDEKTYVGRLNLSEVYLAGVGDALSTHSGAEAKGIKAHFRMDESGLLLLDYVESLFEYPPDEEEQSTFAKIGSTLSNLFGGGSSETETTEEPSSAATEEGEGEKGEEGEGEKAGTETEGEGEGVSEKEEEAGEGDQEEKVEEDDEGAVEEEDLHSDEGAKEEEEAVPVEEEEGEVPAGEETPESAAAAGNSEETETRDETPPTEETTPPTTDEGEEGDEKEAENDSETTPGSVLAGMVYSEVTYLWQQTFCERKLVHDVGLELVQTITNISISLKFVFPIEFVSHHGHGRTFHNSHAFRLRTAALRVKAPYHVYAQKVCNGKVLMGKSECV</sequence>
<feature type="compositionally biased region" description="Acidic residues" evidence="9">
    <location>
        <begin position="552"/>
        <end position="609"/>
    </location>
</feature>
<evidence type="ECO:0000256" key="6">
    <source>
        <dbReference type="ARBA" id="ARBA00022840"/>
    </source>
</evidence>
<dbReference type="PANTHER" id="PTHR45639:SF3">
    <property type="entry name" value="HYPOXIA UP-REGULATED PROTEIN 1"/>
    <property type="match status" value="1"/>
</dbReference>
<dbReference type="GO" id="GO:0034663">
    <property type="term" value="C:endoplasmic reticulum chaperone complex"/>
    <property type="evidence" value="ECO:0007669"/>
    <property type="project" value="TreeGrafter"/>
</dbReference>
<dbReference type="EMBL" id="CASHTH010002296">
    <property type="protein sequence ID" value="CAI8027670.1"/>
    <property type="molecule type" value="Genomic_DNA"/>
</dbReference>
<comment type="subcellular location">
    <subcellularLocation>
        <location evidence="1">Endoplasmic reticulum lumen</location>
    </subcellularLocation>
</comment>
<dbReference type="InterPro" id="IPR013126">
    <property type="entry name" value="Hsp_70_fam"/>
</dbReference>
<keyword evidence="7" id="KW-0143">Chaperone</keyword>
<evidence type="ECO:0000256" key="2">
    <source>
        <dbReference type="ARBA" id="ARBA00007381"/>
    </source>
</evidence>
<dbReference type="Pfam" id="PF00012">
    <property type="entry name" value="HSP70"/>
    <property type="match status" value="1"/>
</dbReference>
<dbReference type="AlphaFoldDB" id="A0AA35WV04"/>
<reference evidence="10" key="1">
    <citation type="submission" date="2023-03" db="EMBL/GenBank/DDBJ databases">
        <authorList>
            <person name="Steffen K."/>
            <person name="Cardenas P."/>
        </authorList>
    </citation>
    <scope>NUCLEOTIDE SEQUENCE</scope>
</reference>
<accession>A0AA35WV04</accession>
<evidence type="ECO:0000256" key="4">
    <source>
        <dbReference type="ARBA" id="ARBA00022741"/>
    </source>
</evidence>
<dbReference type="CDD" id="cd10230">
    <property type="entry name" value="ASKHA_NBD_HSP70_HYOU1"/>
    <property type="match status" value="1"/>
</dbReference>
<keyword evidence="5" id="KW-0256">Endoplasmic reticulum</keyword>
<proteinExistence type="inferred from homology"/>
<evidence type="ECO:0000256" key="9">
    <source>
        <dbReference type="SAM" id="MobiDB-lite"/>
    </source>
</evidence>
<dbReference type="Gene3D" id="3.30.420.40">
    <property type="match status" value="2"/>
</dbReference>
<evidence type="ECO:0000256" key="1">
    <source>
        <dbReference type="ARBA" id="ARBA00004319"/>
    </source>
</evidence>
<dbReference type="GO" id="GO:0030968">
    <property type="term" value="P:endoplasmic reticulum unfolded protein response"/>
    <property type="evidence" value="ECO:0007669"/>
    <property type="project" value="TreeGrafter"/>
</dbReference>
<dbReference type="Proteomes" id="UP001174909">
    <property type="component" value="Unassembled WGS sequence"/>
</dbReference>
<dbReference type="Gene3D" id="3.90.640.10">
    <property type="entry name" value="Actin, Chain A, domain 4"/>
    <property type="match status" value="1"/>
</dbReference>
<protein>
    <recommendedName>
        <fullName evidence="8">Hypoxia up-regulated protein 1</fullName>
    </recommendedName>
</protein>
<feature type="compositionally biased region" description="Acidic residues" evidence="9">
    <location>
        <begin position="647"/>
        <end position="661"/>
    </location>
</feature>
<dbReference type="SUPFAM" id="SSF53067">
    <property type="entry name" value="Actin-like ATPase domain"/>
    <property type="match status" value="2"/>
</dbReference>
<keyword evidence="6" id="KW-0067">ATP-binding</keyword>
<dbReference type="PANTHER" id="PTHR45639">
    <property type="entry name" value="HSC70CB, ISOFORM G-RELATED"/>
    <property type="match status" value="1"/>
</dbReference>
<dbReference type="Gene3D" id="3.30.30.30">
    <property type="match status" value="1"/>
</dbReference>
<dbReference type="InterPro" id="IPR029047">
    <property type="entry name" value="HSP70_peptide-bd_sf"/>
</dbReference>
<dbReference type="FunFam" id="3.30.30.30:FF:000004">
    <property type="entry name" value="hypoxia up-regulated protein 1"/>
    <property type="match status" value="1"/>
</dbReference>